<name>A0ACC0M4E2_RHOML</name>
<organism evidence="1 2">
    <name type="scientific">Rhododendron molle</name>
    <name type="common">Chinese azalea</name>
    <name type="synonym">Azalea mollis</name>
    <dbReference type="NCBI Taxonomy" id="49168"/>
    <lineage>
        <taxon>Eukaryota</taxon>
        <taxon>Viridiplantae</taxon>
        <taxon>Streptophyta</taxon>
        <taxon>Embryophyta</taxon>
        <taxon>Tracheophyta</taxon>
        <taxon>Spermatophyta</taxon>
        <taxon>Magnoliopsida</taxon>
        <taxon>eudicotyledons</taxon>
        <taxon>Gunneridae</taxon>
        <taxon>Pentapetalae</taxon>
        <taxon>asterids</taxon>
        <taxon>Ericales</taxon>
        <taxon>Ericaceae</taxon>
        <taxon>Ericoideae</taxon>
        <taxon>Rhodoreae</taxon>
        <taxon>Rhododendron</taxon>
    </lineage>
</organism>
<proteinExistence type="predicted"/>
<comment type="caution">
    <text evidence="1">The sequence shown here is derived from an EMBL/GenBank/DDBJ whole genome shotgun (WGS) entry which is preliminary data.</text>
</comment>
<evidence type="ECO:0000313" key="2">
    <source>
        <dbReference type="Proteomes" id="UP001062846"/>
    </source>
</evidence>
<evidence type="ECO:0000313" key="1">
    <source>
        <dbReference type="EMBL" id="KAI8535213.1"/>
    </source>
</evidence>
<reference evidence="1" key="1">
    <citation type="submission" date="2022-02" db="EMBL/GenBank/DDBJ databases">
        <title>Plant Genome Project.</title>
        <authorList>
            <person name="Zhang R.-G."/>
        </authorList>
    </citation>
    <scope>NUCLEOTIDE SEQUENCE</scope>
    <source>
        <strain evidence="1">AT1</strain>
    </source>
</reference>
<gene>
    <name evidence="1" type="ORF">RHMOL_Rhmol10G0156300</name>
</gene>
<sequence length="147" mass="16330">MYKTTMTIDLPIGVPSQEEKRTMNEEEVLSMNEEEGSMNEEEDTEIESEEMEEEVVSKANPIFEPPPAGYDDIDVIDDGLGDDIVLDFFFANGGDAIAEFLLVLLNGVAECFCCFSVRMGCYYCLGIMNHFPVLLLLSCVVLSYAGL</sequence>
<dbReference type="Proteomes" id="UP001062846">
    <property type="component" value="Chromosome 10"/>
</dbReference>
<keyword evidence="2" id="KW-1185">Reference proteome</keyword>
<accession>A0ACC0M4E2</accession>
<dbReference type="EMBL" id="CM046397">
    <property type="protein sequence ID" value="KAI8535213.1"/>
    <property type="molecule type" value="Genomic_DNA"/>
</dbReference>
<protein>
    <submittedName>
        <fullName evidence="1">Uncharacterized protein</fullName>
    </submittedName>
</protein>